<sequence length="186" mass="20748">MEIDLQVHSMVSSKDVQNFQIYGIALAEVEIDGLTGEWQFIRADILEDAGRSVNPEIDVGQVEGGFIMGCGYWTYENLVYDPNNGELLTNRTWDYWVPQARDIPQDFRVYFRKGSFSTELILGAKGVGEPATCMGIVVAFALRAAIAAMRLESGIPTKQWFPLDGAFTVDKIGVSCAVKPEDFKFY</sequence>
<keyword evidence="4" id="KW-1185">Reference proteome</keyword>
<dbReference type="Proteomes" id="UP000838756">
    <property type="component" value="Unassembled WGS sequence"/>
</dbReference>
<comment type="caution">
    <text evidence="3">The sequence shown here is derived from an EMBL/GenBank/DDBJ whole genome shotgun (WGS) entry which is preliminary data.</text>
</comment>
<dbReference type="OrthoDB" id="8300278at2759"/>
<dbReference type="Gene3D" id="3.30.365.10">
    <property type="entry name" value="Aldehyde oxidase/xanthine dehydrogenase, molybdopterin binding domain"/>
    <property type="match status" value="1"/>
</dbReference>
<accession>A0A8S4RC27</accession>
<dbReference type="Pfam" id="PF20256">
    <property type="entry name" value="MoCoBD_2"/>
    <property type="match status" value="1"/>
</dbReference>
<name>A0A8S4RC27_9NEOP</name>
<evidence type="ECO:0000256" key="1">
    <source>
        <dbReference type="ARBA" id="ARBA00022505"/>
    </source>
</evidence>
<evidence type="ECO:0000259" key="2">
    <source>
        <dbReference type="Pfam" id="PF20256"/>
    </source>
</evidence>
<dbReference type="AlphaFoldDB" id="A0A8S4RC27"/>
<gene>
    <name evidence="3" type="primary">jg18403</name>
    <name evidence="3" type="ORF">PAEG_LOCUS11202</name>
</gene>
<reference evidence="3" key="1">
    <citation type="submission" date="2022-03" db="EMBL/GenBank/DDBJ databases">
        <authorList>
            <person name="Lindestad O."/>
        </authorList>
    </citation>
    <scope>NUCLEOTIDE SEQUENCE</scope>
</reference>
<dbReference type="InterPro" id="IPR037165">
    <property type="entry name" value="AldOxase/xan_DH_Mopterin-bd_sf"/>
</dbReference>
<dbReference type="PANTHER" id="PTHR11908">
    <property type="entry name" value="XANTHINE DEHYDROGENASE"/>
    <property type="match status" value="1"/>
</dbReference>
<organism evidence="3 4">
    <name type="scientific">Pararge aegeria aegeria</name>
    <dbReference type="NCBI Taxonomy" id="348720"/>
    <lineage>
        <taxon>Eukaryota</taxon>
        <taxon>Metazoa</taxon>
        <taxon>Ecdysozoa</taxon>
        <taxon>Arthropoda</taxon>
        <taxon>Hexapoda</taxon>
        <taxon>Insecta</taxon>
        <taxon>Pterygota</taxon>
        <taxon>Neoptera</taxon>
        <taxon>Endopterygota</taxon>
        <taxon>Lepidoptera</taxon>
        <taxon>Glossata</taxon>
        <taxon>Ditrysia</taxon>
        <taxon>Papilionoidea</taxon>
        <taxon>Nymphalidae</taxon>
        <taxon>Satyrinae</taxon>
        <taxon>Satyrini</taxon>
        <taxon>Parargina</taxon>
        <taxon>Pararge</taxon>
    </lineage>
</organism>
<dbReference type="SUPFAM" id="SSF56003">
    <property type="entry name" value="Molybdenum cofactor-binding domain"/>
    <property type="match status" value="1"/>
</dbReference>
<evidence type="ECO:0000313" key="3">
    <source>
        <dbReference type="EMBL" id="CAH2233057.1"/>
    </source>
</evidence>
<proteinExistence type="predicted"/>
<dbReference type="PANTHER" id="PTHR11908:SF132">
    <property type="entry name" value="ALDEHYDE OXIDASE 1-RELATED"/>
    <property type="match status" value="1"/>
</dbReference>
<protein>
    <submittedName>
        <fullName evidence="3">Jg18403 protein</fullName>
    </submittedName>
</protein>
<dbReference type="GO" id="GO:0016491">
    <property type="term" value="F:oxidoreductase activity"/>
    <property type="evidence" value="ECO:0007669"/>
    <property type="project" value="InterPro"/>
</dbReference>
<keyword evidence="1" id="KW-0500">Molybdenum</keyword>
<dbReference type="EMBL" id="CAKXAJ010024937">
    <property type="protein sequence ID" value="CAH2233057.1"/>
    <property type="molecule type" value="Genomic_DNA"/>
</dbReference>
<evidence type="ECO:0000313" key="4">
    <source>
        <dbReference type="Proteomes" id="UP000838756"/>
    </source>
</evidence>
<dbReference type="InterPro" id="IPR016208">
    <property type="entry name" value="Ald_Oxase/xanthine_DH-like"/>
</dbReference>
<feature type="domain" description="Aldehyde oxidase/xanthine dehydrogenase second molybdopterin binding" evidence="2">
    <location>
        <begin position="18"/>
        <end position="104"/>
    </location>
</feature>
<dbReference type="InterPro" id="IPR046867">
    <property type="entry name" value="AldOxase/xan_DH_MoCoBD2"/>
</dbReference>
<dbReference type="GO" id="GO:0005506">
    <property type="term" value="F:iron ion binding"/>
    <property type="evidence" value="ECO:0007669"/>
    <property type="project" value="InterPro"/>
</dbReference>